<dbReference type="Gene3D" id="3.40.1260.10">
    <property type="entry name" value="DsrEFH-like"/>
    <property type="match status" value="1"/>
</dbReference>
<dbReference type="AlphaFoldDB" id="A0A6P2QFI9"/>
<evidence type="ECO:0000313" key="1">
    <source>
        <dbReference type="EMBL" id="VWC16930.1"/>
    </source>
</evidence>
<dbReference type="InterPro" id="IPR027396">
    <property type="entry name" value="DsrEFH-like"/>
</dbReference>
<protein>
    <submittedName>
        <fullName evidence="1">Transcriptional initiation protein Tat</fullName>
    </submittedName>
</protein>
<accession>A0A6P2QFI9</accession>
<sequence length="264" mass="28664">MSETTTRRATLKTIGVTAGAALLGGISHPRAARPAELSASLPEGASTLRHLTQHLADAPRRRSFKTVPMILERPQQWDDEALAEVIAYRGGPRQVWDNTELAGPWLNLMRNALNAQIWSFKHPDFLVVSATHGTAHLALFDQAMWDKYELARLTGGKFASNAFINERAGATADATDQEILRGVLSPHDTSIPVLQRRGAVFLGCHNSIWETAQKLIDAGTNPDKLSLEALAAELTNHVLPGVIVTPGAVATLVELQQSGFHYAK</sequence>
<dbReference type="InterPro" id="IPR006311">
    <property type="entry name" value="TAT_signal"/>
</dbReference>
<proteinExistence type="predicted"/>
<name>A0A6P2QFI9_9BURK</name>
<organism evidence="1 2">
    <name type="scientific">Burkholderia aenigmatica</name>
    <dbReference type="NCBI Taxonomy" id="2015348"/>
    <lineage>
        <taxon>Bacteria</taxon>
        <taxon>Pseudomonadati</taxon>
        <taxon>Pseudomonadota</taxon>
        <taxon>Betaproteobacteria</taxon>
        <taxon>Burkholderiales</taxon>
        <taxon>Burkholderiaceae</taxon>
        <taxon>Burkholderia</taxon>
        <taxon>Burkholderia cepacia complex</taxon>
    </lineage>
</organism>
<reference evidence="1 2" key="1">
    <citation type="submission" date="2019-09" db="EMBL/GenBank/DDBJ databases">
        <authorList>
            <person name="Depoorter E."/>
        </authorList>
    </citation>
    <scope>NUCLEOTIDE SEQUENCE [LARGE SCALE GENOMIC DNA]</scope>
    <source>
        <strain evidence="1">LMG 13014</strain>
    </source>
</reference>
<evidence type="ECO:0000313" key="2">
    <source>
        <dbReference type="Proteomes" id="UP000494261"/>
    </source>
</evidence>
<dbReference type="RefSeq" id="WP_045577970.1">
    <property type="nucleotide sequence ID" value="NZ_CABVQC010000045.1"/>
</dbReference>
<gene>
    <name evidence="1" type="ORF">BLA13014_05507</name>
</gene>
<dbReference type="GeneID" id="45679009"/>
<dbReference type="EMBL" id="CABVQC010000045">
    <property type="protein sequence ID" value="VWC16930.1"/>
    <property type="molecule type" value="Genomic_DNA"/>
</dbReference>
<dbReference type="PROSITE" id="PS51318">
    <property type="entry name" value="TAT"/>
    <property type="match status" value="1"/>
</dbReference>
<dbReference type="Proteomes" id="UP000494261">
    <property type="component" value="Unassembled WGS sequence"/>
</dbReference>